<accession>A0A2Z6RN04</accession>
<organism evidence="1 3">
    <name type="scientific">Rhizophagus clarus</name>
    <dbReference type="NCBI Taxonomy" id="94130"/>
    <lineage>
        <taxon>Eukaryota</taxon>
        <taxon>Fungi</taxon>
        <taxon>Fungi incertae sedis</taxon>
        <taxon>Mucoromycota</taxon>
        <taxon>Glomeromycotina</taxon>
        <taxon>Glomeromycetes</taxon>
        <taxon>Glomerales</taxon>
        <taxon>Glomeraceae</taxon>
        <taxon>Rhizophagus</taxon>
    </lineage>
</organism>
<reference evidence="1 3" key="1">
    <citation type="submission" date="2017-11" db="EMBL/GenBank/DDBJ databases">
        <title>The genome of Rhizophagus clarus HR1 reveals common genetic basis of auxotrophy among arbuscular mycorrhizal fungi.</title>
        <authorList>
            <person name="Kobayashi Y."/>
        </authorList>
    </citation>
    <scope>NUCLEOTIDE SEQUENCE [LARGE SCALE GENOMIC DNA]</scope>
    <source>
        <strain evidence="1 3">HR1</strain>
    </source>
</reference>
<proteinExistence type="predicted"/>
<name>A0A2Z6RN04_9GLOM</name>
<dbReference type="EMBL" id="BLAL01000043">
    <property type="protein sequence ID" value="GES79146.1"/>
    <property type="molecule type" value="Genomic_DNA"/>
</dbReference>
<reference evidence="2" key="2">
    <citation type="submission" date="2019-10" db="EMBL/GenBank/DDBJ databases">
        <title>Conservation and host-specific expression of non-tandemly repeated heterogenous ribosome RNA gene in arbuscular mycorrhizal fungi.</title>
        <authorList>
            <person name="Maeda T."/>
            <person name="Kobayashi Y."/>
            <person name="Nakagawa T."/>
            <person name="Ezawa T."/>
            <person name="Yamaguchi K."/>
            <person name="Bino T."/>
            <person name="Nishimoto Y."/>
            <person name="Shigenobu S."/>
            <person name="Kawaguchi M."/>
        </authorList>
    </citation>
    <scope>NUCLEOTIDE SEQUENCE</scope>
    <source>
        <strain evidence="2">HR1</strain>
    </source>
</reference>
<dbReference type="AlphaFoldDB" id="A0A2Z6RN04"/>
<evidence type="ECO:0000313" key="1">
    <source>
        <dbReference type="EMBL" id="GBC03631.1"/>
    </source>
</evidence>
<keyword evidence="3" id="KW-1185">Reference proteome</keyword>
<dbReference type="EMBL" id="BEXD01003896">
    <property type="protein sequence ID" value="GBC03631.1"/>
    <property type="molecule type" value="Genomic_DNA"/>
</dbReference>
<evidence type="ECO:0000313" key="3">
    <source>
        <dbReference type="Proteomes" id="UP000247702"/>
    </source>
</evidence>
<gene>
    <name evidence="2" type="ORF">RCL2_000646000</name>
    <name evidence="1" type="ORF">RclHR1_05220008</name>
</gene>
<dbReference type="OrthoDB" id="2338937at2759"/>
<sequence length="573" mass="67318">MSCSKIISGDLPELTNEIIQYFRNDFSTLYSCIFVNRLWCRLAIPLLWENPFLIPTQNYHCIEIYLSYLNEDGKAKINEYGINTNLLPSSTLFNYPSFIKYLEIYNISHSIENWVSTLVDQENLNKLVYWPLFLVEKNLMKLNKLVYRSLFEVFVGNEGNLHSLEIIMYINKNFENFDNTMELILQNPNFIYNIKNLKLHIYDISIPNIINIITFLKFLSSNCSSISTINFCINLSNIGNSSLVEKCLCQIIISQHNLKIITFGSDDILAIPFLSLKNSNCSNTLNTIIFQSIDFRNITAILREVFDHLDVLETIHIIYCLSLNSDFVQQIIKVTKPFKLRSLFISEILHIESIQLLIQKLGNTLENFGIGFMNDEYYEYNEFNEPKKQLLKSIMKYCTKISYFDPGIPDDNNIYLFIENNQQCINYLIIEVEEFNYCTVYNKFSFDVLENLGQVLPPKLEYLCLSLSFNAHYFEVFLKNSQNTFIKKLLITNIIQHDVHDNILFCIKEYIMKKNKVRYLAFCESNFLIYENDKELFSLEDEVDEFKLHNIIVKKYHDLHITANNLVHGYLQV</sequence>
<evidence type="ECO:0000313" key="2">
    <source>
        <dbReference type="EMBL" id="GES79146.1"/>
    </source>
</evidence>
<comment type="caution">
    <text evidence="1">The sequence shown here is derived from an EMBL/GenBank/DDBJ whole genome shotgun (WGS) entry which is preliminary data.</text>
</comment>
<evidence type="ECO:0008006" key="4">
    <source>
        <dbReference type="Google" id="ProtNLM"/>
    </source>
</evidence>
<dbReference type="Proteomes" id="UP000247702">
    <property type="component" value="Unassembled WGS sequence"/>
</dbReference>
<protein>
    <recommendedName>
        <fullName evidence="4">F-box domain-containing protein</fullName>
    </recommendedName>
</protein>
<dbReference type="Proteomes" id="UP000615446">
    <property type="component" value="Unassembled WGS sequence"/>
</dbReference>